<reference evidence="3 4" key="1">
    <citation type="submission" date="2019-03" db="EMBL/GenBank/DDBJ databases">
        <title>Genomic Encyclopedia of Type Strains, Phase IV (KMG-IV): sequencing the most valuable type-strain genomes for metagenomic binning, comparative biology and taxonomic classification.</title>
        <authorList>
            <person name="Goeker M."/>
        </authorList>
    </citation>
    <scope>NUCLEOTIDE SEQUENCE [LARGE SCALE GENOMIC DNA]</scope>
    <source>
        <strain evidence="3 4">DSM 28697</strain>
    </source>
</reference>
<dbReference type="Pfam" id="PF20441">
    <property type="entry name" value="TerL_nuclease"/>
    <property type="match status" value="1"/>
</dbReference>
<accession>A0A4R6TZ25</accession>
<dbReference type="PANTHER" id="PTHR41287">
    <property type="match status" value="1"/>
</dbReference>
<dbReference type="InterPro" id="IPR005021">
    <property type="entry name" value="Terminase_largesu-like"/>
</dbReference>
<keyword evidence="4" id="KW-1185">Reference proteome</keyword>
<evidence type="ECO:0000313" key="3">
    <source>
        <dbReference type="EMBL" id="TDQ39228.1"/>
    </source>
</evidence>
<comment type="caution">
    <text evidence="3">The sequence shown here is derived from an EMBL/GenBank/DDBJ whole genome shotgun (WGS) entry which is preliminary data.</text>
</comment>
<proteinExistence type="predicted"/>
<dbReference type="InterPro" id="IPR027417">
    <property type="entry name" value="P-loop_NTPase"/>
</dbReference>
<sequence>MSHAQVLLDRVLDYAEDIVAGKITACKKHKWSAKRFLRDFENLENEEGKYYFDIDELENFHEWAKLFKHTKGVLTGQPIELVDFQLFIGANLFCFKRKANGRRRFNKAYIQLARKNAKTQFLAIISTYVAFLSEEQDECYIAGWSREQSSICYEEVLSQIRACDLLRNKFSDSYGKVKHYKTGSVIQPLSREARKTGDGKNPSLGVVDEYHAHETREIYDVLVSGTVARANALMVIITTAGFDLATPCFEEYEYLSKVLDPDNDAENDEYFAIICELDPEDDIKDEENWIKANPIVASYEEGIESLRQELKIALDMPNKMRAFLTKNMNRWVDQKDNAYMDMGKWRKCAGIMPELSGLKVYCGFDLSATMDLTSVGFDIPIDRVHHVFGHSFLPEERLREKMAIEKQPYDIWRDRGFVTATPGEVVNYHMVEEYILRKLDELNPSDVEICHDRWNAAHLAQSLMNRGLTVVEIPQIPKHLALPTKNFLESVFDKRVVHDDNPVVNWAVGNAVTHEDHQGNMMLSKKVSKNKIDPIAAIINAHARAMHDENNIDLNAYLTSSEFSF</sequence>
<feature type="domain" description="Terminase large subunit-like ATPase" evidence="1">
    <location>
        <begin position="83"/>
        <end position="255"/>
    </location>
</feature>
<dbReference type="Gene3D" id="3.40.50.300">
    <property type="entry name" value="P-loop containing nucleotide triphosphate hydrolases"/>
    <property type="match status" value="1"/>
</dbReference>
<dbReference type="InterPro" id="IPR046461">
    <property type="entry name" value="TerL_ATPase"/>
</dbReference>
<dbReference type="AlphaFoldDB" id="A0A4R6TZ25"/>
<gene>
    <name evidence="3" type="ORF">EV213_108180</name>
</gene>
<dbReference type="Pfam" id="PF03354">
    <property type="entry name" value="TerL_ATPase"/>
    <property type="match status" value="1"/>
</dbReference>
<dbReference type="EMBL" id="SNYJ01000008">
    <property type="protein sequence ID" value="TDQ39228.1"/>
    <property type="molecule type" value="Genomic_DNA"/>
</dbReference>
<organism evidence="3 4">
    <name type="scientific">Aureibacillus halotolerans</name>
    <dbReference type="NCBI Taxonomy" id="1508390"/>
    <lineage>
        <taxon>Bacteria</taxon>
        <taxon>Bacillati</taxon>
        <taxon>Bacillota</taxon>
        <taxon>Bacilli</taxon>
        <taxon>Bacillales</taxon>
        <taxon>Bacillaceae</taxon>
        <taxon>Aureibacillus</taxon>
    </lineage>
</organism>
<dbReference type="Proteomes" id="UP000295632">
    <property type="component" value="Unassembled WGS sequence"/>
</dbReference>
<name>A0A4R6TZ25_9BACI</name>
<dbReference type="GO" id="GO:0004519">
    <property type="term" value="F:endonuclease activity"/>
    <property type="evidence" value="ECO:0007669"/>
    <property type="project" value="InterPro"/>
</dbReference>
<dbReference type="RefSeq" id="WP_166639270.1">
    <property type="nucleotide sequence ID" value="NZ_SNYJ01000008.1"/>
</dbReference>
<evidence type="ECO:0000313" key="4">
    <source>
        <dbReference type="Proteomes" id="UP000295632"/>
    </source>
</evidence>
<evidence type="ECO:0000259" key="2">
    <source>
        <dbReference type="Pfam" id="PF20441"/>
    </source>
</evidence>
<feature type="domain" description="Terminase large subunit-like endonuclease" evidence="2">
    <location>
        <begin position="266"/>
        <end position="549"/>
    </location>
</feature>
<protein>
    <submittedName>
        <fullName evidence="3">Phage terminase large subunit-like protein</fullName>
    </submittedName>
</protein>
<dbReference type="InterPro" id="IPR046462">
    <property type="entry name" value="TerL_nuclease"/>
</dbReference>
<dbReference type="PANTHER" id="PTHR41287:SF1">
    <property type="entry name" value="PROTEIN YMFN"/>
    <property type="match status" value="1"/>
</dbReference>
<evidence type="ECO:0000259" key="1">
    <source>
        <dbReference type="Pfam" id="PF03354"/>
    </source>
</evidence>